<dbReference type="InterPro" id="IPR029063">
    <property type="entry name" value="SAM-dependent_MTases_sf"/>
</dbReference>
<evidence type="ECO:0000259" key="1">
    <source>
        <dbReference type="Pfam" id="PF13649"/>
    </source>
</evidence>
<accession>A0A3G8ZSC1</accession>
<name>A0A3G8ZSC1_9ACTN</name>
<feature type="domain" description="Methyltransferase" evidence="1">
    <location>
        <begin position="24"/>
        <end position="113"/>
    </location>
</feature>
<reference evidence="2 3" key="1">
    <citation type="submission" date="2018-11" db="EMBL/GenBank/DDBJ databases">
        <authorList>
            <person name="Da X."/>
        </authorList>
    </citation>
    <scope>NUCLEOTIDE SEQUENCE [LARGE SCALE GENOMIC DNA]</scope>
    <source>
        <strain evidence="2 3">S14-144</strain>
    </source>
</reference>
<dbReference type="InterPro" id="IPR041698">
    <property type="entry name" value="Methyltransf_25"/>
</dbReference>
<protein>
    <submittedName>
        <fullName evidence="2">Class I SAM-dependent methyltransferase</fullName>
    </submittedName>
</protein>
<proteinExistence type="predicted"/>
<dbReference type="Gene3D" id="3.40.50.150">
    <property type="entry name" value="Vaccinia Virus protein VP39"/>
    <property type="match status" value="1"/>
</dbReference>
<dbReference type="EMBL" id="CP034170">
    <property type="protein sequence ID" value="AZI59657.1"/>
    <property type="molecule type" value="Genomic_DNA"/>
</dbReference>
<dbReference type="OrthoDB" id="9805171at2"/>
<keyword evidence="2" id="KW-0808">Transferase</keyword>
<evidence type="ECO:0000313" key="2">
    <source>
        <dbReference type="EMBL" id="AZI59657.1"/>
    </source>
</evidence>
<sequence>MSAVHPSDQQLVATWADSLEGDAIDAGCGPGHWTDFLSERGVAARGIDQVPEFVESACSTYPSRAFLVGNLETLDASTCSVGGVLAWYSLIHHEPDKIHIPLHEFHRVLRPGGGLLVGFFEGATVEKFAHAVFPAYRWPVSAFSEKLRAVGFDVIETHARSTAGQRPHGAIQARRRGRP</sequence>
<dbReference type="KEGG" id="nak:EH165_14775"/>
<dbReference type="Proteomes" id="UP000268084">
    <property type="component" value="Chromosome"/>
</dbReference>
<dbReference type="CDD" id="cd02440">
    <property type="entry name" value="AdoMet_MTases"/>
    <property type="match status" value="1"/>
</dbReference>
<dbReference type="GO" id="GO:0008168">
    <property type="term" value="F:methyltransferase activity"/>
    <property type="evidence" value="ECO:0007669"/>
    <property type="project" value="UniProtKB-KW"/>
</dbReference>
<keyword evidence="2" id="KW-0489">Methyltransferase</keyword>
<evidence type="ECO:0000313" key="3">
    <source>
        <dbReference type="Proteomes" id="UP000268084"/>
    </source>
</evidence>
<organism evidence="2 3">
    <name type="scientific">Nakamurella antarctica</name>
    <dbReference type="NCBI Taxonomy" id="1902245"/>
    <lineage>
        <taxon>Bacteria</taxon>
        <taxon>Bacillati</taxon>
        <taxon>Actinomycetota</taxon>
        <taxon>Actinomycetes</taxon>
        <taxon>Nakamurellales</taxon>
        <taxon>Nakamurellaceae</taxon>
        <taxon>Nakamurella</taxon>
    </lineage>
</organism>
<dbReference type="Pfam" id="PF13649">
    <property type="entry name" value="Methyltransf_25"/>
    <property type="match status" value="1"/>
</dbReference>
<dbReference type="GO" id="GO:0032259">
    <property type="term" value="P:methylation"/>
    <property type="evidence" value="ECO:0007669"/>
    <property type="project" value="UniProtKB-KW"/>
</dbReference>
<gene>
    <name evidence="2" type="ORF">EH165_14775</name>
</gene>
<dbReference type="AlphaFoldDB" id="A0A3G8ZSC1"/>
<keyword evidence="3" id="KW-1185">Reference proteome</keyword>
<dbReference type="SUPFAM" id="SSF53335">
    <property type="entry name" value="S-adenosyl-L-methionine-dependent methyltransferases"/>
    <property type="match status" value="1"/>
</dbReference>
<reference evidence="2 3" key="2">
    <citation type="submission" date="2018-12" db="EMBL/GenBank/DDBJ databases">
        <title>Nakamurella antarcticus sp. nov., isolated from Antarctica South Shetland Islands soil.</title>
        <authorList>
            <person name="Peng F."/>
        </authorList>
    </citation>
    <scope>NUCLEOTIDE SEQUENCE [LARGE SCALE GENOMIC DNA]</scope>
    <source>
        <strain evidence="2 3">S14-144</strain>
    </source>
</reference>